<evidence type="ECO:0000256" key="5">
    <source>
        <dbReference type="ARBA" id="ARBA00022824"/>
    </source>
</evidence>
<evidence type="ECO:0000313" key="11">
    <source>
        <dbReference type="EMBL" id="RZB91631.1"/>
    </source>
</evidence>
<dbReference type="EMBL" id="QZWG01000009">
    <property type="protein sequence ID" value="RZB91631.1"/>
    <property type="molecule type" value="Genomic_DNA"/>
</dbReference>
<comment type="similarity">
    <text evidence="2">Belongs to the SEC61-beta family.</text>
</comment>
<keyword evidence="12" id="KW-1185">Reference proteome</keyword>
<sequence length="200" mass="21348">MRKNEELTAADCKRAAIIETENHKNNEVKTQIETCKGVSKALNEQKLFGPAILTSICQNSFGALTQTFAGLVGDLELAAVSVENSVVAGLAFGVMVLNPPLQQPRDQDQQAWLPAVSPPPLPACAVATTSMHRRRLGSRNSSTSTVIGGGNNNILRFYTDDAPGLKISPTVVLVMSFCFIGFTALHVFGKLYRSKSGGAV</sequence>
<evidence type="ECO:0000256" key="3">
    <source>
        <dbReference type="ARBA" id="ARBA00022448"/>
    </source>
</evidence>
<comment type="caution">
    <text evidence="11">The sequence shown here is derived from an EMBL/GenBank/DDBJ whole genome shotgun (WGS) entry which is preliminary data.</text>
</comment>
<evidence type="ECO:0000256" key="7">
    <source>
        <dbReference type="ARBA" id="ARBA00022989"/>
    </source>
</evidence>
<comment type="subcellular location">
    <subcellularLocation>
        <location evidence="1">Endoplasmic reticulum membrane</location>
        <topology evidence="1">Single-pass membrane protein</topology>
    </subcellularLocation>
</comment>
<dbReference type="InterPro" id="IPR016482">
    <property type="entry name" value="SecG/Sec61-beta/Sbh"/>
</dbReference>
<accession>A0A445IZS4</accession>
<keyword evidence="5" id="KW-0256">Endoplasmic reticulum</keyword>
<name>A0A445IZS4_GLYSO</name>
<keyword evidence="8" id="KW-0811">Translocation</keyword>
<keyword evidence="4 10" id="KW-0812">Transmembrane</keyword>
<dbReference type="PANTHER" id="PTHR13509">
    <property type="entry name" value="SEC61 SUBUNIT BETA"/>
    <property type="match status" value="1"/>
</dbReference>
<dbReference type="Pfam" id="PF03911">
    <property type="entry name" value="Sec61_beta"/>
    <property type="match status" value="1"/>
</dbReference>
<evidence type="ECO:0000256" key="6">
    <source>
        <dbReference type="ARBA" id="ARBA00022927"/>
    </source>
</evidence>
<reference evidence="11 12" key="1">
    <citation type="submission" date="2018-09" db="EMBL/GenBank/DDBJ databases">
        <title>A high-quality reference genome of wild soybean provides a powerful tool to mine soybean genomes.</title>
        <authorList>
            <person name="Xie M."/>
            <person name="Chung C.Y.L."/>
            <person name="Li M.-W."/>
            <person name="Wong F.-L."/>
            <person name="Chan T.-F."/>
            <person name="Lam H.-M."/>
        </authorList>
    </citation>
    <scope>NUCLEOTIDE SEQUENCE [LARGE SCALE GENOMIC DNA]</scope>
    <source>
        <strain evidence="12">cv. W05</strain>
        <tissue evidence="11">Hypocotyl of etiolated seedlings</tissue>
    </source>
</reference>
<keyword evidence="7 10" id="KW-1133">Transmembrane helix</keyword>
<organism evidence="11 12">
    <name type="scientific">Glycine soja</name>
    <name type="common">Wild soybean</name>
    <dbReference type="NCBI Taxonomy" id="3848"/>
    <lineage>
        <taxon>Eukaryota</taxon>
        <taxon>Viridiplantae</taxon>
        <taxon>Streptophyta</taxon>
        <taxon>Embryophyta</taxon>
        <taxon>Tracheophyta</taxon>
        <taxon>Spermatophyta</taxon>
        <taxon>Magnoliopsida</taxon>
        <taxon>eudicotyledons</taxon>
        <taxon>Gunneridae</taxon>
        <taxon>Pentapetalae</taxon>
        <taxon>rosids</taxon>
        <taxon>fabids</taxon>
        <taxon>Fabales</taxon>
        <taxon>Fabaceae</taxon>
        <taxon>Papilionoideae</taxon>
        <taxon>50 kb inversion clade</taxon>
        <taxon>NPAAA clade</taxon>
        <taxon>indigoferoid/millettioid clade</taxon>
        <taxon>Phaseoleae</taxon>
        <taxon>Glycine</taxon>
        <taxon>Glycine subgen. Soja</taxon>
    </lineage>
</organism>
<evidence type="ECO:0000256" key="10">
    <source>
        <dbReference type="SAM" id="Phobius"/>
    </source>
</evidence>
<dbReference type="GO" id="GO:0006886">
    <property type="term" value="P:intracellular protein transport"/>
    <property type="evidence" value="ECO:0007669"/>
    <property type="project" value="InterPro"/>
</dbReference>
<gene>
    <name evidence="11" type="ORF">D0Y65_023859</name>
</gene>
<evidence type="ECO:0000256" key="4">
    <source>
        <dbReference type="ARBA" id="ARBA00022692"/>
    </source>
</evidence>
<dbReference type="InterPro" id="IPR030671">
    <property type="entry name" value="Sec61-beta/Sbh"/>
</dbReference>
<evidence type="ECO:0000256" key="1">
    <source>
        <dbReference type="ARBA" id="ARBA00004389"/>
    </source>
</evidence>
<dbReference type="GO" id="GO:0005784">
    <property type="term" value="C:Sec61 translocon complex"/>
    <property type="evidence" value="ECO:0007669"/>
    <property type="project" value="InterPro"/>
</dbReference>
<keyword evidence="3" id="KW-0813">Transport</keyword>
<evidence type="ECO:0000256" key="2">
    <source>
        <dbReference type="ARBA" id="ARBA00006103"/>
    </source>
</evidence>
<dbReference type="AlphaFoldDB" id="A0A445IZS4"/>
<evidence type="ECO:0000313" key="12">
    <source>
        <dbReference type="Proteomes" id="UP000289340"/>
    </source>
</evidence>
<dbReference type="Proteomes" id="UP000289340">
    <property type="component" value="Chromosome 9"/>
</dbReference>
<protein>
    <submittedName>
        <fullName evidence="11">Protein DETOXIFICATION 33</fullName>
    </submittedName>
</protein>
<feature type="transmembrane region" description="Helical" evidence="10">
    <location>
        <begin position="167"/>
        <end position="188"/>
    </location>
</feature>
<proteinExistence type="inferred from homology"/>
<keyword evidence="6" id="KW-0653">Protein transport</keyword>
<evidence type="ECO:0000256" key="8">
    <source>
        <dbReference type="ARBA" id="ARBA00023010"/>
    </source>
</evidence>
<evidence type="ECO:0000256" key="9">
    <source>
        <dbReference type="ARBA" id="ARBA00023136"/>
    </source>
</evidence>
<keyword evidence="9 10" id="KW-0472">Membrane</keyword>